<dbReference type="EMBL" id="BPQB01000013">
    <property type="protein sequence ID" value="GJE89443.1"/>
    <property type="molecule type" value="Genomic_DNA"/>
</dbReference>
<organism evidence="1 2">
    <name type="scientific">Phanerochaete sordida</name>
    <dbReference type="NCBI Taxonomy" id="48140"/>
    <lineage>
        <taxon>Eukaryota</taxon>
        <taxon>Fungi</taxon>
        <taxon>Dikarya</taxon>
        <taxon>Basidiomycota</taxon>
        <taxon>Agaricomycotina</taxon>
        <taxon>Agaricomycetes</taxon>
        <taxon>Polyporales</taxon>
        <taxon>Phanerochaetaceae</taxon>
        <taxon>Phanerochaete</taxon>
    </lineage>
</organism>
<protein>
    <submittedName>
        <fullName evidence="1">Uncharacterized protein</fullName>
    </submittedName>
</protein>
<reference evidence="1 2" key="1">
    <citation type="submission" date="2021-08" db="EMBL/GenBank/DDBJ databases">
        <title>Draft Genome Sequence of Phanerochaete sordida strain YK-624.</title>
        <authorList>
            <person name="Mori T."/>
            <person name="Dohra H."/>
            <person name="Suzuki T."/>
            <person name="Kawagishi H."/>
            <person name="Hirai H."/>
        </authorList>
    </citation>
    <scope>NUCLEOTIDE SEQUENCE [LARGE SCALE GENOMIC DNA]</scope>
    <source>
        <strain evidence="1 2">YK-624</strain>
    </source>
</reference>
<evidence type="ECO:0000313" key="2">
    <source>
        <dbReference type="Proteomes" id="UP000703269"/>
    </source>
</evidence>
<gene>
    <name evidence="1" type="ORF">PsYK624_055440</name>
</gene>
<comment type="caution">
    <text evidence="1">The sequence shown here is derived from an EMBL/GenBank/DDBJ whole genome shotgun (WGS) entry which is preliminary data.</text>
</comment>
<proteinExistence type="predicted"/>
<dbReference type="AlphaFoldDB" id="A0A9P3LCP1"/>
<evidence type="ECO:0000313" key="1">
    <source>
        <dbReference type="EMBL" id="GJE89443.1"/>
    </source>
</evidence>
<keyword evidence="2" id="KW-1185">Reference proteome</keyword>
<dbReference type="Proteomes" id="UP000703269">
    <property type="component" value="Unassembled WGS sequence"/>
</dbReference>
<sequence>MKAPSYSPHGNRFLSEMWCRLTVLDGFPSRVLLTLMHHGADPAFSPEIDTLPLQWQMTLSNLTPSGVRENHCR</sequence>
<name>A0A9P3LCP1_9APHY</name>
<accession>A0A9P3LCP1</accession>